<evidence type="ECO:0000313" key="2">
    <source>
        <dbReference type="EMBL" id="SBW07162.1"/>
    </source>
</evidence>
<sequence length="110" mass="12647">MKTDLYTKIVLTVIAIFLGVLIIKDVDFVTKAQAKPADLDLSALKIEKAESEDEKEMTFFIYENSKIQKPFSVDNYERCEIGYKNVPTYIITNKKAPRFRQTYIGIGKTE</sequence>
<accession>A0A212K691</accession>
<dbReference type="AlphaFoldDB" id="A0A212K691"/>
<name>A0A212K691_9BACT</name>
<proteinExistence type="predicted"/>
<dbReference type="EMBL" id="FLUM01000003">
    <property type="protein sequence ID" value="SBW07162.1"/>
    <property type="molecule type" value="Genomic_DNA"/>
</dbReference>
<keyword evidence="1" id="KW-0812">Transmembrane</keyword>
<reference evidence="2" key="1">
    <citation type="submission" date="2016-04" db="EMBL/GenBank/DDBJ databases">
        <authorList>
            <person name="Evans L.H."/>
            <person name="Alamgir A."/>
            <person name="Owens N."/>
            <person name="Weber N.D."/>
            <person name="Virtaneva K."/>
            <person name="Barbian K."/>
            <person name="Babar A."/>
            <person name="Rosenke K."/>
        </authorList>
    </citation>
    <scope>NUCLEOTIDE SEQUENCE</scope>
    <source>
        <strain evidence="2">86-1</strain>
    </source>
</reference>
<gene>
    <name evidence="2" type="ORF">KL86DYS1_31593</name>
</gene>
<organism evidence="2">
    <name type="scientific">uncultured Dysgonomonas sp</name>
    <dbReference type="NCBI Taxonomy" id="206096"/>
    <lineage>
        <taxon>Bacteria</taxon>
        <taxon>Pseudomonadati</taxon>
        <taxon>Bacteroidota</taxon>
        <taxon>Bacteroidia</taxon>
        <taxon>Bacteroidales</taxon>
        <taxon>Dysgonomonadaceae</taxon>
        <taxon>Dysgonomonas</taxon>
        <taxon>environmental samples</taxon>
    </lineage>
</organism>
<evidence type="ECO:0000256" key="1">
    <source>
        <dbReference type="SAM" id="Phobius"/>
    </source>
</evidence>
<dbReference type="RefSeq" id="WP_296944565.1">
    <property type="nucleotide sequence ID" value="NZ_LT599032.1"/>
</dbReference>
<feature type="transmembrane region" description="Helical" evidence="1">
    <location>
        <begin position="6"/>
        <end position="23"/>
    </location>
</feature>
<protein>
    <submittedName>
        <fullName evidence="2">Uncharacterized protein</fullName>
    </submittedName>
</protein>
<keyword evidence="1" id="KW-1133">Transmembrane helix</keyword>
<keyword evidence="1" id="KW-0472">Membrane</keyword>